<proteinExistence type="predicted"/>
<dbReference type="SUPFAM" id="SSF46785">
    <property type="entry name" value="Winged helix' DNA-binding domain"/>
    <property type="match status" value="1"/>
</dbReference>
<dbReference type="Gene3D" id="1.10.10.10">
    <property type="entry name" value="Winged helix-like DNA-binding domain superfamily/Winged helix DNA-binding domain"/>
    <property type="match status" value="1"/>
</dbReference>
<evidence type="ECO:0000313" key="2">
    <source>
        <dbReference type="EMBL" id="MEJ6010836.1"/>
    </source>
</evidence>
<sequence>MRLTRYTDFALRVLLYLGREPDQLASIAEIARGYGVSQSHLMKVVSDLVGAGYVESVRGRHGGIRLAKPPAEILIGPLVRHTEADFDLVECGSCRIAPACGMSSMLDEALAAFLAVLDGYSLADALARKADFSHLLFVPDESDADTAVAARTDL</sequence>
<dbReference type="RefSeq" id="WP_339967663.1">
    <property type="nucleotide sequence ID" value="NZ_JBBHJY010000006.1"/>
</dbReference>
<evidence type="ECO:0000256" key="1">
    <source>
        <dbReference type="ARBA" id="ARBA00023125"/>
    </source>
</evidence>
<keyword evidence="1" id="KW-0238">DNA-binding</keyword>
<dbReference type="InterPro" id="IPR036390">
    <property type="entry name" value="WH_DNA-bd_sf"/>
</dbReference>
<keyword evidence="3" id="KW-1185">Reference proteome</keyword>
<dbReference type="NCBIfam" id="TIGR00738">
    <property type="entry name" value="rrf2_super"/>
    <property type="match status" value="1"/>
</dbReference>
<protein>
    <submittedName>
        <fullName evidence="2">Rrf2 family transcriptional regulator</fullName>
    </submittedName>
</protein>
<evidence type="ECO:0000313" key="3">
    <source>
        <dbReference type="Proteomes" id="UP001379235"/>
    </source>
</evidence>
<dbReference type="Proteomes" id="UP001379235">
    <property type="component" value="Unassembled WGS sequence"/>
</dbReference>
<organism evidence="2 3">
    <name type="scientific">Novosphingobium aquae</name>
    <dbReference type="NCBI Taxonomy" id="3133435"/>
    <lineage>
        <taxon>Bacteria</taxon>
        <taxon>Pseudomonadati</taxon>
        <taxon>Pseudomonadota</taxon>
        <taxon>Alphaproteobacteria</taxon>
        <taxon>Sphingomonadales</taxon>
        <taxon>Sphingomonadaceae</taxon>
        <taxon>Novosphingobium</taxon>
    </lineage>
</organism>
<dbReference type="PANTHER" id="PTHR33221">
    <property type="entry name" value="WINGED HELIX-TURN-HELIX TRANSCRIPTIONAL REGULATOR, RRF2 FAMILY"/>
    <property type="match status" value="1"/>
</dbReference>
<dbReference type="InterPro" id="IPR036388">
    <property type="entry name" value="WH-like_DNA-bd_sf"/>
</dbReference>
<dbReference type="PROSITE" id="PS51197">
    <property type="entry name" value="HTH_RRF2_2"/>
    <property type="match status" value="1"/>
</dbReference>
<comment type="caution">
    <text evidence="2">The sequence shown here is derived from an EMBL/GenBank/DDBJ whole genome shotgun (WGS) entry which is preliminary data.</text>
</comment>
<dbReference type="InterPro" id="IPR000944">
    <property type="entry name" value="Tscrpt_reg_Rrf2"/>
</dbReference>
<reference evidence="2 3" key="1">
    <citation type="submission" date="2024-03" db="EMBL/GenBank/DDBJ databases">
        <authorList>
            <person name="Jo J.-H."/>
        </authorList>
    </citation>
    <scope>NUCLEOTIDE SEQUENCE [LARGE SCALE GENOMIC DNA]</scope>
    <source>
        <strain evidence="2 3">AS3R-12</strain>
    </source>
</reference>
<dbReference type="Pfam" id="PF02082">
    <property type="entry name" value="Rrf2"/>
    <property type="match status" value="1"/>
</dbReference>
<gene>
    <name evidence="2" type="ORF">WG900_13010</name>
</gene>
<dbReference type="InterPro" id="IPR030489">
    <property type="entry name" value="TR_Rrf2-type_CS"/>
</dbReference>
<accession>A0ABU8SB98</accession>
<dbReference type="EMBL" id="JBBHJY010000006">
    <property type="protein sequence ID" value="MEJ6010836.1"/>
    <property type="molecule type" value="Genomic_DNA"/>
</dbReference>
<dbReference type="PROSITE" id="PS01332">
    <property type="entry name" value="HTH_RRF2_1"/>
    <property type="match status" value="1"/>
</dbReference>
<dbReference type="PANTHER" id="PTHR33221:SF4">
    <property type="entry name" value="HTH-TYPE TRANSCRIPTIONAL REPRESSOR NSRR"/>
    <property type="match status" value="1"/>
</dbReference>
<name>A0ABU8SB98_9SPHN</name>